<evidence type="ECO:0000256" key="1">
    <source>
        <dbReference type="SAM" id="Phobius"/>
    </source>
</evidence>
<keyword evidence="3" id="KW-1185">Reference proteome</keyword>
<gene>
    <name evidence="2" type="ORF">GCM10007853_29780</name>
</gene>
<dbReference type="Proteomes" id="UP001161391">
    <property type="component" value="Unassembled WGS sequence"/>
</dbReference>
<proteinExistence type="predicted"/>
<keyword evidence="1" id="KW-0812">Transmembrane</keyword>
<accession>A0ABQ5VDJ3</accession>
<organism evidence="2 3">
    <name type="scientific">Algimonas ampicilliniresistens</name>
    <dbReference type="NCBI Taxonomy" id="1298735"/>
    <lineage>
        <taxon>Bacteria</taxon>
        <taxon>Pseudomonadati</taxon>
        <taxon>Pseudomonadota</taxon>
        <taxon>Alphaproteobacteria</taxon>
        <taxon>Maricaulales</taxon>
        <taxon>Robiginitomaculaceae</taxon>
        <taxon>Algimonas</taxon>
    </lineage>
</organism>
<reference evidence="2" key="2">
    <citation type="submission" date="2023-01" db="EMBL/GenBank/DDBJ databases">
        <title>Draft genome sequence of Algimonas ampicilliniresistens strain NBRC 108219.</title>
        <authorList>
            <person name="Sun Q."/>
            <person name="Mori K."/>
        </authorList>
    </citation>
    <scope>NUCLEOTIDE SEQUENCE</scope>
    <source>
        <strain evidence="2">NBRC 108219</strain>
    </source>
</reference>
<dbReference type="RefSeq" id="WP_284392277.1">
    <property type="nucleotide sequence ID" value="NZ_BSNK01000002.1"/>
</dbReference>
<evidence type="ECO:0000313" key="3">
    <source>
        <dbReference type="Proteomes" id="UP001161391"/>
    </source>
</evidence>
<comment type="caution">
    <text evidence="2">The sequence shown here is derived from an EMBL/GenBank/DDBJ whole genome shotgun (WGS) entry which is preliminary data.</text>
</comment>
<feature type="transmembrane region" description="Helical" evidence="1">
    <location>
        <begin position="7"/>
        <end position="23"/>
    </location>
</feature>
<keyword evidence="1" id="KW-1133">Transmembrane helix</keyword>
<reference evidence="2" key="1">
    <citation type="journal article" date="2014" name="Int. J. Syst. Evol. Microbiol.">
        <title>Complete genome of a new Firmicutes species belonging to the dominant human colonic microbiota ('Ruminococcus bicirculans') reveals two chromosomes and a selective capacity to utilize plant glucans.</title>
        <authorList>
            <consortium name="NISC Comparative Sequencing Program"/>
            <person name="Wegmann U."/>
            <person name="Louis P."/>
            <person name="Goesmann A."/>
            <person name="Henrissat B."/>
            <person name="Duncan S.H."/>
            <person name="Flint H.J."/>
        </authorList>
    </citation>
    <scope>NUCLEOTIDE SEQUENCE</scope>
    <source>
        <strain evidence="2">NBRC 108219</strain>
    </source>
</reference>
<keyword evidence="1" id="KW-0472">Membrane</keyword>
<protein>
    <submittedName>
        <fullName evidence="2">Uncharacterized protein</fullName>
    </submittedName>
</protein>
<sequence>MKLREGPAFGALIIGMGLAFLMNGKGFPLWQALGAGLIVGLADYFFIVLIQERFRK</sequence>
<name>A0ABQ5VDJ3_9PROT</name>
<evidence type="ECO:0000313" key="2">
    <source>
        <dbReference type="EMBL" id="GLQ25104.1"/>
    </source>
</evidence>
<feature type="transmembrane region" description="Helical" evidence="1">
    <location>
        <begin position="29"/>
        <end position="50"/>
    </location>
</feature>
<dbReference type="EMBL" id="BSNK01000002">
    <property type="protein sequence ID" value="GLQ25104.1"/>
    <property type="molecule type" value="Genomic_DNA"/>
</dbReference>